<organism evidence="3 4">
    <name type="scientific">Penicillium subrubescens</name>
    <dbReference type="NCBI Taxonomy" id="1316194"/>
    <lineage>
        <taxon>Eukaryota</taxon>
        <taxon>Fungi</taxon>
        <taxon>Dikarya</taxon>
        <taxon>Ascomycota</taxon>
        <taxon>Pezizomycotina</taxon>
        <taxon>Eurotiomycetes</taxon>
        <taxon>Eurotiomycetidae</taxon>
        <taxon>Eurotiales</taxon>
        <taxon>Aspergillaceae</taxon>
        <taxon>Penicillium</taxon>
    </lineage>
</organism>
<dbReference type="AlphaFoldDB" id="A0A1Q5TAG8"/>
<evidence type="ECO:0000313" key="3">
    <source>
        <dbReference type="EMBL" id="OKO97235.1"/>
    </source>
</evidence>
<dbReference type="SUPFAM" id="SSF48056">
    <property type="entry name" value="Di-copper centre-containing domain"/>
    <property type="match status" value="1"/>
</dbReference>
<dbReference type="InterPro" id="IPR008922">
    <property type="entry name" value="Di-copper_centre_dom_sf"/>
</dbReference>
<reference evidence="3 4" key="1">
    <citation type="submission" date="2016-10" db="EMBL/GenBank/DDBJ databases">
        <title>Genome sequence of the ascomycete fungus Penicillium subrubescens.</title>
        <authorList>
            <person name="De Vries R.P."/>
            <person name="Peng M."/>
            <person name="Dilokpimol A."/>
            <person name="Hilden K."/>
            <person name="Makela M.R."/>
            <person name="Grigoriev I."/>
            <person name="Riley R."/>
            <person name="Granchi Z."/>
        </authorList>
    </citation>
    <scope>NUCLEOTIDE SEQUENCE [LARGE SCALE GENOMIC DNA]</scope>
    <source>
        <strain evidence="3 4">CBS 132785</strain>
    </source>
</reference>
<dbReference type="InterPro" id="IPR002227">
    <property type="entry name" value="Tyrosinase_Cu-bd"/>
</dbReference>
<dbReference type="Proteomes" id="UP000186955">
    <property type="component" value="Unassembled WGS sequence"/>
</dbReference>
<proteinExistence type="predicted"/>
<gene>
    <name evidence="3" type="ORF">PENSUB_10029</name>
</gene>
<dbReference type="GO" id="GO:0016491">
    <property type="term" value="F:oxidoreductase activity"/>
    <property type="evidence" value="ECO:0007669"/>
    <property type="project" value="InterPro"/>
</dbReference>
<evidence type="ECO:0000313" key="4">
    <source>
        <dbReference type="Proteomes" id="UP000186955"/>
    </source>
</evidence>
<feature type="domain" description="Tyrosinase copper-binding" evidence="2">
    <location>
        <begin position="73"/>
        <end position="214"/>
    </location>
</feature>
<dbReference type="STRING" id="1316194.A0A1Q5TAG8"/>
<feature type="region of interest" description="Disordered" evidence="1">
    <location>
        <begin position="345"/>
        <end position="380"/>
    </location>
</feature>
<sequence length="438" mass="49015">MDFGQINCSNALGRVVVYVSLDNCAAFGMIACDVATTPSLAHSKAHIRRGGDEQTKIFGYFTRSCTQEKMTIRKGAIPTMHRYYMHTCTFTRKFSVMSEATPALFRDWWNEQKDADSGDMWQSSMWGEDAFGGNGTDADNCVADGRFANYTLHIGPGDEDTDYCLRRAWDTENAIANANSTALDMCNSYNTYSPWWGCISNIPHKRVHTYIGGMSETIVEDQESKTVPCCHDRPPQYDSCQPSQDIPRSVIENEHTCRILVRKIDGLNEEITNASDEVEKRLGTGNDYLLFEEFCLELGRILSEGAGTAIGLAKALRERIVENTDFYPPLSKLTESEFDRIYASRTRDSDQQMRQEDGSDHSQSSPKTKPMESDCASDSPCSCGQFFELSAKMDEINEKLSQGLLSNDAASISKTTDDAVAKPTRSFWKRNPKTPSRS</sequence>
<name>A0A1Q5TAG8_9EURO</name>
<dbReference type="Gene3D" id="1.10.1280.10">
    <property type="entry name" value="Di-copper center containing domain from catechol oxidase"/>
    <property type="match status" value="1"/>
</dbReference>
<feature type="region of interest" description="Disordered" evidence="1">
    <location>
        <begin position="404"/>
        <end position="438"/>
    </location>
</feature>
<comment type="caution">
    <text evidence="3">The sequence shown here is derived from an EMBL/GenBank/DDBJ whole genome shotgun (WGS) entry which is preliminary data.</text>
</comment>
<evidence type="ECO:0000259" key="2">
    <source>
        <dbReference type="Pfam" id="PF00264"/>
    </source>
</evidence>
<accession>A0A1Q5TAG8</accession>
<protein>
    <recommendedName>
        <fullName evidence="2">Tyrosinase copper-binding domain-containing protein</fullName>
    </recommendedName>
</protein>
<feature type="compositionally biased region" description="Polar residues" evidence="1">
    <location>
        <begin position="404"/>
        <end position="414"/>
    </location>
</feature>
<dbReference type="Pfam" id="PF00264">
    <property type="entry name" value="Tyrosinase"/>
    <property type="match status" value="1"/>
</dbReference>
<evidence type="ECO:0000256" key="1">
    <source>
        <dbReference type="SAM" id="MobiDB-lite"/>
    </source>
</evidence>
<keyword evidence="4" id="KW-1185">Reference proteome</keyword>
<dbReference type="EMBL" id="MNBE01000695">
    <property type="protein sequence ID" value="OKO97235.1"/>
    <property type="molecule type" value="Genomic_DNA"/>
</dbReference>
<feature type="compositionally biased region" description="Basic and acidic residues" evidence="1">
    <location>
        <begin position="345"/>
        <end position="360"/>
    </location>
</feature>